<dbReference type="PROSITE" id="PS50975">
    <property type="entry name" value="ATP_GRASP"/>
    <property type="match status" value="1"/>
</dbReference>
<evidence type="ECO:0000313" key="7">
    <source>
        <dbReference type="Proteomes" id="UP000886852"/>
    </source>
</evidence>
<dbReference type="PANTHER" id="PTHR21621:SF0">
    <property type="entry name" value="BETA-CITRYLGLUTAMATE SYNTHASE B-RELATED"/>
    <property type="match status" value="1"/>
</dbReference>
<dbReference type="Gene3D" id="3.30.1490.20">
    <property type="entry name" value="ATP-grasp fold, A domain"/>
    <property type="match status" value="1"/>
</dbReference>
<dbReference type="NCBIfam" id="TIGR00768">
    <property type="entry name" value="rimK_fam"/>
    <property type="match status" value="1"/>
</dbReference>
<evidence type="ECO:0000256" key="4">
    <source>
        <dbReference type="PROSITE-ProRule" id="PRU00409"/>
    </source>
</evidence>
<dbReference type="PANTHER" id="PTHR21621">
    <property type="entry name" value="RIBOSOMAL PROTEIN S6 MODIFICATION PROTEIN"/>
    <property type="match status" value="1"/>
</dbReference>
<sequence length="284" mass="31137">MKGLLVVNGFIKSQKFLQLYTFFENGAKKLGIQLQRTTTDALCCKSDGQLAEIKADFILFWDKDVFLAYRLENAGHKVFNGAKAIALCDSKILTCLALKGKVPMPPTLFAPKTFEGVGYPDTGFASRAAEELGLPLVIKQAYGSFGQQVYLAKSVREAQNVVTRFAGKDMLFQRYEECGGSDIRINVVGGKVINALRRQSNGDFRSNVTLGGSMTEVEPTPEQKRIALTATETLGLHFAGVDILPAPEGDVLCEVNSNMHFKSTFDCTGTDLSQIILRHVQKVI</sequence>
<dbReference type="InterPro" id="IPR013651">
    <property type="entry name" value="ATP-grasp_RimK-type"/>
</dbReference>
<proteinExistence type="predicted"/>
<evidence type="ECO:0000259" key="5">
    <source>
        <dbReference type="PROSITE" id="PS50975"/>
    </source>
</evidence>
<dbReference type="Gene3D" id="3.30.470.20">
    <property type="entry name" value="ATP-grasp fold, B domain"/>
    <property type="match status" value="1"/>
</dbReference>
<protein>
    <submittedName>
        <fullName evidence="6">RimK family alpha-L-glutamate ligase</fullName>
    </submittedName>
</protein>
<dbReference type="GO" id="GO:0005524">
    <property type="term" value="F:ATP binding"/>
    <property type="evidence" value="ECO:0007669"/>
    <property type="project" value="UniProtKB-UniRule"/>
</dbReference>
<reference evidence="6" key="2">
    <citation type="journal article" date="2021" name="PeerJ">
        <title>Extensive microbial diversity within the chicken gut microbiome revealed by metagenomics and culture.</title>
        <authorList>
            <person name="Gilroy R."/>
            <person name="Ravi A."/>
            <person name="Getino M."/>
            <person name="Pursley I."/>
            <person name="Horton D.L."/>
            <person name="Alikhan N.F."/>
            <person name="Baker D."/>
            <person name="Gharbi K."/>
            <person name="Hall N."/>
            <person name="Watson M."/>
            <person name="Adriaenssens E.M."/>
            <person name="Foster-Nyarko E."/>
            <person name="Jarju S."/>
            <person name="Secka A."/>
            <person name="Antonio M."/>
            <person name="Oren A."/>
            <person name="Chaudhuri R.R."/>
            <person name="La Ragione R."/>
            <person name="Hildebrand F."/>
            <person name="Pallen M.J."/>
        </authorList>
    </citation>
    <scope>NUCLEOTIDE SEQUENCE</scope>
    <source>
        <strain evidence="6">ChiHjej12B11-7776</strain>
    </source>
</reference>
<comment type="caution">
    <text evidence="6">The sequence shown here is derived from an EMBL/GenBank/DDBJ whole genome shotgun (WGS) entry which is preliminary data.</text>
</comment>
<dbReference type="Gene3D" id="3.40.50.20">
    <property type="match status" value="1"/>
</dbReference>
<dbReference type="InterPro" id="IPR013815">
    <property type="entry name" value="ATP_grasp_subdomain_1"/>
</dbReference>
<reference evidence="6" key="1">
    <citation type="submission" date="2020-10" db="EMBL/GenBank/DDBJ databases">
        <authorList>
            <person name="Gilroy R."/>
        </authorList>
    </citation>
    <scope>NUCLEOTIDE SEQUENCE</scope>
    <source>
        <strain evidence="6">ChiHjej12B11-7776</strain>
    </source>
</reference>
<dbReference type="GO" id="GO:0046872">
    <property type="term" value="F:metal ion binding"/>
    <property type="evidence" value="ECO:0007669"/>
    <property type="project" value="UniProtKB-KW"/>
</dbReference>
<dbReference type="GO" id="GO:0018169">
    <property type="term" value="F:ribosomal S6-glutamic acid ligase activity"/>
    <property type="evidence" value="ECO:0007669"/>
    <property type="project" value="TreeGrafter"/>
</dbReference>
<keyword evidence="2 4" id="KW-0547">Nucleotide-binding</keyword>
<dbReference type="Proteomes" id="UP000886852">
    <property type="component" value="Unassembled WGS sequence"/>
</dbReference>
<feature type="domain" description="ATP-grasp" evidence="5">
    <location>
        <begin position="94"/>
        <end position="281"/>
    </location>
</feature>
<name>A0A9D1SPI6_9BACT</name>
<dbReference type="EMBL" id="DVOC01000004">
    <property type="protein sequence ID" value="HIU90399.1"/>
    <property type="molecule type" value="Genomic_DNA"/>
</dbReference>
<evidence type="ECO:0000256" key="2">
    <source>
        <dbReference type="ARBA" id="ARBA00022741"/>
    </source>
</evidence>
<keyword evidence="1" id="KW-0479">Metal-binding</keyword>
<dbReference type="GO" id="GO:0009432">
    <property type="term" value="P:SOS response"/>
    <property type="evidence" value="ECO:0007669"/>
    <property type="project" value="TreeGrafter"/>
</dbReference>
<dbReference type="SUPFAM" id="SSF56059">
    <property type="entry name" value="Glutathione synthetase ATP-binding domain-like"/>
    <property type="match status" value="1"/>
</dbReference>
<gene>
    <name evidence="6" type="ORF">IAC72_00085</name>
</gene>
<evidence type="ECO:0000256" key="1">
    <source>
        <dbReference type="ARBA" id="ARBA00022723"/>
    </source>
</evidence>
<evidence type="ECO:0000256" key="3">
    <source>
        <dbReference type="ARBA" id="ARBA00022840"/>
    </source>
</evidence>
<keyword evidence="3 4" id="KW-0067">ATP-binding</keyword>
<evidence type="ECO:0000313" key="6">
    <source>
        <dbReference type="EMBL" id="HIU90399.1"/>
    </source>
</evidence>
<keyword evidence="6" id="KW-0436">Ligase</keyword>
<accession>A0A9D1SPI6</accession>
<dbReference type="InterPro" id="IPR011761">
    <property type="entry name" value="ATP-grasp"/>
</dbReference>
<organism evidence="6 7">
    <name type="scientific">Candidatus Fimimonas merdipullorum</name>
    <dbReference type="NCBI Taxonomy" id="2840822"/>
    <lineage>
        <taxon>Bacteria</taxon>
        <taxon>Pseudomonadati</taxon>
        <taxon>Myxococcota</taxon>
        <taxon>Myxococcia</taxon>
        <taxon>Myxococcales</taxon>
        <taxon>Cystobacterineae</taxon>
        <taxon>Myxococcaceae</taxon>
        <taxon>Myxococcaceae incertae sedis</taxon>
        <taxon>Candidatus Fimimonas</taxon>
    </lineage>
</organism>
<dbReference type="InterPro" id="IPR004666">
    <property type="entry name" value="Rp_bS6_RimK/Lys_biosynth_LsyX"/>
</dbReference>
<dbReference type="AlphaFoldDB" id="A0A9D1SPI6"/>
<dbReference type="Pfam" id="PF08443">
    <property type="entry name" value="RimK"/>
    <property type="match status" value="1"/>
</dbReference>
<dbReference type="GO" id="GO:0005737">
    <property type="term" value="C:cytoplasm"/>
    <property type="evidence" value="ECO:0007669"/>
    <property type="project" value="TreeGrafter"/>
</dbReference>